<dbReference type="Proteomes" id="UP000243494">
    <property type="component" value="Unassembled WGS sequence"/>
</dbReference>
<evidence type="ECO:0008006" key="3">
    <source>
        <dbReference type="Google" id="ProtNLM"/>
    </source>
</evidence>
<dbReference type="AlphaFoldDB" id="A0A371IS18"/>
<proteinExistence type="predicted"/>
<organism evidence="1 2">
    <name type="scientific">Romboutsia maritimum</name>
    <dbReference type="NCBI Taxonomy" id="2020948"/>
    <lineage>
        <taxon>Bacteria</taxon>
        <taxon>Bacillati</taxon>
        <taxon>Bacillota</taxon>
        <taxon>Clostridia</taxon>
        <taxon>Peptostreptococcales</taxon>
        <taxon>Peptostreptococcaceae</taxon>
        <taxon>Romboutsia</taxon>
    </lineage>
</organism>
<comment type="caution">
    <text evidence="1">The sequence shown here is derived from an EMBL/GenBank/DDBJ whole genome shotgun (WGS) entry which is preliminary data.</text>
</comment>
<keyword evidence="2" id="KW-1185">Reference proteome</keyword>
<protein>
    <recommendedName>
        <fullName evidence="3">Tetratricopeptide repeat protein</fullName>
    </recommendedName>
</protein>
<name>A0A371IS18_9FIRM</name>
<accession>A0A371IS18</accession>
<evidence type="ECO:0000313" key="1">
    <source>
        <dbReference type="EMBL" id="RDY23280.1"/>
    </source>
</evidence>
<dbReference type="EMBL" id="NOJZ02000015">
    <property type="protein sequence ID" value="RDY23280.1"/>
    <property type="molecule type" value="Genomic_DNA"/>
</dbReference>
<dbReference type="Gene3D" id="1.25.40.10">
    <property type="entry name" value="Tetratricopeptide repeat domain"/>
    <property type="match status" value="1"/>
</dbReference>
<dbReference type="OrthoDB" id="9994744at2"/>
<sequence>MKITNKILISISLVVIVSFGYCAYQGREQVSKRKENYKIYAQIQKSISTGIELEKSIQKIETLEKEYGDSSALKFEKAQVYTSLGQVDKAKVELENMLKLNSSYNNNVGFLITYGENLYKNKENTKAKEVLTKAVELGIPEQYQENVNKILSDIC</sequence>
<dbReference type="SUPFAM" id="SSF48452">
    <property type="entry name" value="TPR-like"/>
    <property type="match status" value="1"/>
</dbReference>
<dbReference type="RefSeq" id="WP_095406853.1">
    <property type="nucleotide sequence ID" value="NZ_NOJZ02000015.1"/>
</dbReference>
<gene>
    <name evidence="1" type="ORF">CHF27_009045</name>
</gene>
<evidence type="ECO:0000313" key="2">
    <source>
        <dbReference type="Proteomes" id="UP000243494"/>
    </source>
</evidence>
<reference evidence="1 2" key="1">
    <citation type="journal article" date="2017" name="Genome Announc.">
        <title>Draft Genome Sequence of Romboutsia maritimum sp. nov. Strain CCRI-22766(T), Isolated from Coastal Estuarine Mud.</title>
        <authorList>
            <person name="Maheux A.F."/>
            <person name="Boudreau D.K."/>
            <person name="Berube E."/>
            <person name="Boissinot M."/>
            <person name="Raymond F."/>
            <person name="Brodeur S."/>
            <person name="Corbeil J."/>
            <person name="Brightwell G."/>
            <person name="Broda D."/>
            <person name="Omar R.F."/>
            <person name="Bergeron M.G."/>
        </authorList>
    </citation>
    <scope>NUCLEOTIDE SEQUENCE [LARGE SCALE GENOMIC DNA]</scope>
    <source>
        <strain evidence="1 2">CCRI-22766</strain>
    </source>
</reference>
<dbReference type="InterPro" id="IPR011990">
    <property type="entry name" value="TPR-like_helical_dom_sf"/>
</dbReference>